<dbReference type="HOGENOM" id="CLU_088458_0_0_1"/>
<proteinExistence type="predicted"/>
<dbReference type="EMBL" id="CCBP010000560">
    <property type="protein sequence ID" value="CDO77935.1"/>
    <property type="molecule type" value="Genomic_DNA"/>
</dbReference>
<comment type="caution">
    <text evidence="2">The sequence shown here is derived from an EMBL/GenBank/DDBJ whole genome shotgun (WGS) entry which is preliminary data.</text>
</comment>
<dbReference type="InterPro" id="IPR004875">
    <property type="entry name" value="DDE_SF_endonuclease_dom"/>
</dbReference>
<name>A0A060SU86_PYCCI</name>
<dbReference type="PANTHER" id="PTHR19303:SF73">
    <property type="entry name" value="PROTEIN PDC2"/>
    <property type="match status" value="1"/>
</dbReference>
<organism evidence="2 3">
    <name type="scientific">Pycnoporus cinnabarinus</name>
    <name type="common">Cinnabar-red polypore</name>
    <name type="synonym">Trametes cinnabarina</name>
    <dbReference type="NCBI Taxonomy" id="5643"/>
    <lineage>
        <taxon>Eukaryota</taxon>
        <taxon>Fungi</taxon>
        <taxon>Dikarya</taxon>
        <taxon>Basidiomycota</taxon>
        <taxon>Agaricomycotina</taxon>
        <taxon>Agaricomycetes</taxon>
        <taxon>Polyporales</taxon>
        <taxon>Polyporaceae</taxon>
        <taxon>Trametes</taxon>
    </lineage>
</organism>
<evidence type="ECO:0000259" key="1">
    <source>
        <dbReference type="Pfam" id="PF03184"/>
    </source>
</evidence>
<dbReference type="Proteomes" id="UP000029665">
    <property type="component" value="Unassembled WGS sequence"/>
</dbReference>
<dbReference type="InterPro" id="IPR050863">
    <property type="entry name" value="CenT-Element_Derived"/>
</dbReference>
<feature type="domain" description="DDE-1" evidence="1">
    <location>
        <begin position="55"/>
        <end position="132"/>
    </location>
</feature>
<dbReference type="OrthoDB" id="162969at2759"/>
<dbReference type="GO" id="GO:0003677">
    <property type="term" value="F:DNA binding"/>
    <property type="evidence" value="ECO:0007669"/>
    <property type="project" value="TreeGrafter"/>
</dbReference>
<sequence length="216" mass="24094">MAGKKSSKAHITVAFMCNSTGTEKLPVFYIGKYKLPCCFGKTGPNERHEIEYIPTNIRLEFFELNMTSFVQPLNAGIIQCFKAYYRKALCSRALMMDNTGEEDIYKINLLEVMVLVKDAWNKVGVETIHHCWQKAFALKNPPATSRGTLQPLQDPSMWAIIVGFAAGTIGTLPEAELQLCAHFGSRFQAADWTPMFKAIFATEDDDASAIIKIASL</sequence>
<protein>
    <recommendedName>
        <fullName evidence="1">DDE-1 domain-containing protein</fullName>
    </recommendedName>
</protein>
<accession>A0A060SU86</accession>
<reference evidence="2" key="1">
    <citation type="submission" date="2014-01" db="EMBL/GenBank/DDBJ databases">
        <title>The genome of the white-rot fungus Pycnoporus cinnabarinus: a basidiomycete model with a versatile arsenal for lignocellulosic biomass breakdown.</title>
        <authorList>
            <person name="Levasseur A."/>
            <person name="Lomascolo A."/>
            <person name="Ruiz-Duenas F.J."/>
            <person name="Uzan E."/>
            <person name="Piumi F."/>
            <person name="Kues U."/>
            <person name="Ram A.F.J."/>
            <person name="Murat C."/>
            <person name="Haon M."/>
            <person name="Benoit I."/>
            <person name="Arfi Y."/>
            <person name="Chevret D."/>
            <person name="Drula E."/>
            <person name="Kwon M.J."/>
            <person name="Gouret P."/>
            <person name="Lesage-Meessen L."/>
            <person name="Lombard V."/>
            <person name="Mariette J."/>
            <person name="Noirot C."/>
            <person name="Park J."/>
            <person name="Patyshakuliyeva A."/>
            <person name="Wieneger R.A.B."/>
            <person name="Wosten H.A.B."/>
            <person name="Martin F."/>
            <person name="Coutinho P.M."/>
            <person name="de Vries R."/>
            <person name="Martinez A.T."/>
            <person name="Klopp C."/>
            <person name="Pontarotti P."/>
            <person name="Henrissat B."/>
            <person name="Record E."/>
        </authorList>
    </citation>
    <scope>NUCLEOTIDE SEQUENCE [LARGE SCALE GENOMIC DNA]</scope>
    <source>
        <strain evidence="2">BRFM137</strain>
    </source>
</reference>
<evidence type="ECO:0000313" key="2">
    <source>
        <dbReference type="EMBL" id="CDO77935.1"/>
    </source>
</evidence>
<dbReference type="PANTHER" id="PTHR19303">
    <property type="entry name" value="TRANSPOSON"/>
    <property type="match status" value="1"/>
</dbReference>
<dbReference type="OMA" id="PNERHEI"/>
<dbReference type="GO" id="GO:0005634">
    <property type="term" value="C:nucleus"/>
    <property type="evidence" value="ECO:0007669"/>
    <property type="project" value="TreeGrafter"/>
</dbReference>
<evidence type="ECO:0000313" key="3">
    <source>
        <dbReference type="Proteomes" id="UP000029665"/>
    </source>
</evidence>
<gene>
    <name evidence="2" type="ORF">BN946_scf184610.g2</name>
</gene>
<dbReference type="STRING" id="5643.A0A060SU86"/>
<dbReference type="Pfam" id="PF03184">
    <property type="entry name" value="DDE_1"/>
    <property type="match status" value="1"/>
</dbReference>
<keyword evidence="3" id="KW-1185">Reference proteome</keyword>
<dbReference type="AlphaFoldDB" id="A0A060SU86"/>